<keyword evidence="1" id="KW-0812">Transmembrane</keyword>
<evidence type="ECO:0000256" key="1">
    <source>
        <dbReference type="SAM" id="Phobius"/>
    </source>
</evidence>
<dbReference type="Proteomes" id="UP000050421">
    <property type="component" value="Unassembled WGS sequence"/>
</dbReference>
<keyword evidence="1" id="KW-1133">Transmembrane helix</keyword>
<dbReference type="Pfam" id="PF04977">
    <property type="entry name" value="DivIC"/>
    <property type="match status" value="1"/>
</dbReference>
<name>A0A0P7XK56_9BACT</name>
<organism evidence="2 3">
    <name type="scientific">Algoriphagus marincola HL-49</name>
    <dbReference type="NCBI Taxonomy" id="1305737"/>
    <lineage>
        <taxon>Bacteria</taxon>
        <taxon>Pseudomonadati</taxon>
        <taxon>Bacteroidota</taxon>
        <taxon>Cytophagia</taxon>
        <taxon>Cytophagales</taxon>
        <taxon>Cyclobacteriaceae</taxon>
        <taxon>Algoriphagus</taxon>
    </lineage>
</organism>
<feature type="transmembrane region" description="Helical" evidence="1">
    <location>
        <begin position="12"/>
        <end position="32"/>
    </location>
</feature>
<comment type="caution">
    <text evidence="2">The sequence shown here is derived from an EMBL/GenBank/DDBJ whole genome shotgun (WGS) entry which is preliminary data.</text>
</comment>
<dbReference type="EMBL" id="LJXT01000036">
    <property type="protein sequence ID" value="KPQ16825.1"/>
    <property type="molecule type" value="Genomic_DNA"/>
</dbReference>
<accession>A0A0P7XK56</accession>
<gene>
    <name evidence="2" type="ORF">HLUCCX10_07360</name>
</gene>
<keyword evidence="1" id="KW-0472">Membrane</keyword>
<proteinExistence type="predicted"/>
<evidence type="ECO:0000313" key="2">
    <source>
        <dbReference type="EMBL" id="KPQ16825.1"/>
    </source>
</evidence>
<dbReference type="InterPro" id="IPR007060">
    <property type="entry name" value="FtsL/DivIC"/>
</dbReference>
<sequence length="95" mass="11728">MKRFFKLTTNFYFLAGAFFLCWMIFIDSNNLVNQFKLSRKLSELEDRKDYYLERKEKIKAEREELMSNPELMEKFAREKYLMKKESEDLYVIVKK</sequence>
<evidence type="ECO:0000313" key="3">
    <source>
        <dbReference type="Proteomes" id="UP000050421"/>
    </source>
</evidence>
<dbReference type="OrthoDB" id="1467719at2"/>
<reference evidence="2 3" key="1">
    <citation type="submission" date="2015-09" db="EMBL/GenBank/DDBJ databases">
        <title>Identification and resolution of microdiversity through metagenomic sequencing of parallel consortia.</title>
        <authorList>
            <person name="Nelson W.C."/>
            <person name="Romine M.F."/>
            <person name="Lindemann S.R."/>
        </authorList>
    </citation>
    <scope>NUCLEOTIDE SEQUENCE [LARGE SCALE GENOMIC DNA]</scope>
    <source>
        <strain evidence="2">HL-49</strain>
    </source>
</reference>
<dbReference type="AlphaFoldDB" id="A0A0P7XK56"/>
<dbReference type="STRING" id="1305737.GCA_000526355_03524"/>
<protein>
    <submittedName>
        <fullName evidence="2">Septum formation initiator</fullName>
    </submittedName>
</protein>
<dbReference type="PATRIC" id="fig|1305737.6.peg.2117"/>
<dbReference type="eggNOG" id="COG2919">
    <property type="taxonomic scope" value="Bacteria"/>
</dbReference>